<keyword evidence="4" id="KW-1185">Reference proteome</keyword>
<proteinExistence type="predicted"/>
<dbReference type="EMBL" id="GL349440">
    <property type="protein sequence ID" value="KNC56155.1"/>
    <property type="molecule type" value="Genomic_DNA"/>
</dbReference>
<accession>A0A0L0DVB5</accession>
<keyword evidence="2" id="KW-0732">Signal</keyword>
<organism evidence="3 4">
    <name type="scientific">Thecamonas trahens ATCC 50062</name>
    <dbReference type="NCBI Taxonomy" id="461836"/>
    <lineage>
        <taxon>Eukaryota</taxon>
        <taxon>Apusozoa</taxon>
        <taxon>Apusomonadida</taxon>
        <taxon>Apusomonadidae</taxon>
        <taxon>Thecamonas</taxon>
    </lineage>
</organism>
<dbReference type="Proteomes" id="UP000054408">
    <property type="component" value="Unassembled WGS sequence"/>
</dbReference>
<feature type="region of interest" description="Disordered" evidence="1">
    <location>
        <begin position="583"/>
        <end position="628"/>
    </location>
</feature>
<feature type="signal peptide" evidence="2">
    <location>
        <begin position="1"/>
        <end position="20"/>
    </location>
</feature>
<reference evidence="3 4" key="1">
    <citation type="submission" date="2010-05" db="EMBL/GenBank/DDBJ databases">
        <title>The Genome Sequence of Thecamonas trahens ATCC 50062.</title>
        <authorList>
            <consortium name="The Broad Institute Genome Sequencing Platform"/>
            <person name="Russ C."/>
            <person name="Cuomo C."/>
            <person name="Shea T."/>
            <person name="Young S.K."/>
            <person name="Zeng Q."/>
            <person name="Koehrsen M."/>
            <person name="Haas B."/>
            <person name="Borodovsky M."/>
            <person name="Guigo R."/>
            <person name="Alvarado L."/>
            <person name="Berlin A."/>
            <person name="Bochicchio J."/>
            <person name="Borenstein D."/>
            <person name="Chapman S."/>
            <person name="Chen Z."/>
            <person name="Freedman E."/>
            <person name="Gellesch M."/>
            <person name="Goldberg J."/>
            <person name="Griggs A."/>
            <person name="Gujja S."/>
            <person name="Heilman E."/>
            <person name="Heiman D."/>
            <person name="Hepburn T."/>
            <person name="Howarth C."/>
            <person name="Jen D."/>
            <person name="Larson L."/>
            <person name="Mehta T."/>
            <person name="Park D."/>
            <person name="Pearson M."/>
            <person name="Roberts A."/>
            <person name="Saif S."/>
            <person name="Shenoy N."/>
            <person name="Sisk P."/>
            <person name="Stolte C."/>
            <person name="Sykes S."/>
            <person name="Thomson T."/>
            <person name="Walk T."/>
            <person name="White J."/>
            <person name="Yandava C."/>
            <person name="Burger G."/>
            <person name="Gray M.W."/>
            <person name="Holland P.W.H."/>
            <person name="King N."/>
            <person name="Lang F.B.F."/>
            <person name="Roger A.J."/>
            <person name="Ruiz-Trillo I."/>
            <person name="Lander E."/>
            <person name="Nusbaum C."/>
        </authorList>
    </citation>
    <scope>NUCLEOTIDE SEQUENCE [LARGE SCALE GENOMIC DNA]</scope>
    <source>
        <strain evidence="3 4">ATCC 50062</strain>
    </source>
</reference>
<feature type="compositionally biased region" description="Low complexity" evidence="1">
    <location>
        <begin position="496"/>
        <end position="522"/>
    </location>
</feature>
<evidence type="ECO:0000256" key="2">
    <source>
        <dbReference type="SAM" id="SignalP"/>
    </source>
</evidence>
<name>A0A0L0DVB5_THETB</name>
<gene>
    <name evidence="3" type="ORF">AMSG_02171</name>
</gene>
<evidence type="ECO:0000256" key="1">
    <source>
        <dbReference type="SAM" id="MobiDB-lite"/>
    </source>
</evidence>
<feature type="compositionally biased region" description="Pro residues" evidence="1">
    <location>
        <begin position="469"/>
        <end position="483"/>
    </location>
</feature>
<dbReference type="AlphaFoldDB" id="A0A0L0DVB5"/>
<dbReference type="RefSeq" id="XP_013761192.1">
    <property type="nucleotide sequence ID" value="XM_013905738.1"/>
</dbReference>
<feature type="chain" id="PRO_5005537474" evidence="2">
    <location>
        <begin position="21"/>
        <end position="628"/>
    </location>
</feature>
<protein>
    <submittedName>
        <fullName evidence="3">Uncharacterized protein</fullName>
    </submittedName>
</protein>
<evidence type="ECO:0000313" key="4">
    <source>
        <dbReference type="Proteomes" id="UP000054408"/>
    </source>
</evidence>
<dbReference type="GeneID" id="25561871"/>
<evidence type="ECO:0000313" key="3">
    <source>
        <dbReference type="EMBL" id="KNC56155.1"/>
    </source>
</evidence>
<feature type="compositionally biased region" description="Low complexity" evidence="1">
    <location>
        <begin position="583"/>
        <end position="605"/>
    </location>
</feature>
<feature type="region of interest" description="Disordered" evidence="1">
    <location>
        <begin position="421"/>
        <end position="522"/>
    </location>
</feature>
<sequence length="628" mass="65575">MLRMTHHTLGIIPFKIGSIALQLAAVLPGGSESPVPRIPVIGEILVHLIMAGGALIRDDLASAQFLVDSASKLVGSIMGVVSEEAVICHVLFSMYYLDGSPQRARAHGIMARDMILRLAAANKGLFVLESSRTRVARSSTPTCDSPSSVAASIERLPSDSELTLHGLQAWLFRMLRLRVAAHEQVPHPPTLHSAINDIYLLYPVFTRILASFVGAMSRSTFPLVAEASTLLLAFLGERNLDLSVWNPMTGPVSPTSPSVVFLIALIRRAEEDSANFGSVPNWTDTIRAGAPAILVRFKSHLEDTESLEADPFLVLFRHTLKVHIALLEIMLSNIMPGLEAMNAAIAELLGEGPSPLLYSVMFNNSTLFAIQAYIAILFRDTNLAGGVAAVSAGTQSRTIGAFLTLLRIAFSSSPAELARAGIGSAPPDINTAPASATGQPHPGPSKDAQPPVPIPVPTPMDVAKSIAPNPVPVPLTVPTPAPAPQRSAKNPDDQRSQGSGSTGGNSDSSRSTAPAAPGSAALPGLTLSAAHMHAHLRQIQALNTASSGSIPSVSLDASLAAIASPSIYDSSFFDFEFSSVGLTPPASAPSSASVSRSSAQQSESALNSTAANPGVVDPGLPNPALPQS</sequence>